<evidence type="ECO:0000313" key="3">
    <source>
        <dbReference type="Proteomes" id="UP000221247"/>
    </source>
</evidence>
<dbReference type="Proteomes" id="UP000221247">
    <property type="component" value="Segment"/>
</dbReference>
<feature type="domain" description="DNA methylase adenine-specific" evidence="1">
    <location>
        <begin position="24"/>
        <end position="95"/>
    </location>
</feature>
<reference evidence="2 3" key="1">
    <citation type="submission" date="2017-06" db="EMBL/GenBank/DDBJ databases">
        <authorList>
            <person name="Kim H.J."/>
            <person name="Triplett B.A."/>
        </authorList>
    </citation>
    <scope>NUCLEOTIDE SEQUENCE [LARGE SCALE GENOMIC DNA]</scope>
</reference>
<name>A0A222YX36_9CAUD</name>
<proteinExistence type="predicted"/>
<evidence type="ECO:0000313" key="2">
    <source>
        <dbReference type="EMBL" id="ASR76133.1"/>
    </source>
</evidence>
<protein>
    <recommendedName>
        <fullName evidence="1">DNA methylase adenine-specific domain-containing protein</fullName>
    </recommendedName>
</protein>
<dbReference type="InterPro" id="IPR003356">
    <property type="entry name" value="DNA_methylase_A-5"/>
</dbReference>
<gene>
    <name evidence="2" type="primary">88</name>
    <name evidence="2" type="ORF">PBI_BELLAMY_88</name>
</gene>
<dbReference type="GO" id="GO:0008170">
    <property type="term" value="F:N-methyltransferase activity"/>
    <property type="evidence" value="ECO:0007669"/>
    <property type="project" value="InterPro"/>
</dbReference>
<dbReference type="RefSeq" id="YP_009791245.1">
    <property type="nucleotide sequence ID" value="NC_047838.1"/>
</dbReference>
<dbReference type="InterPro" id="IPR029063">
    <property type="entry name" value="SAM-dependent_MTases_sf"/>
</dbReference>
<dbReference type="GeneID" id="54981418"/>
<evidence type="ECO:0000259" key="1">
    <source>
        <dbReference type="Pfam" id="PF02384"/>
    </source>
</evidence>
<organism evidence="2 3">
    <name type="scientific">Synechococcus phage Bellamy</name>
    <dbReference type="NCBI Taxonomy" id="2023996"/>
    <lineage>
        <taxon>Viruses</taxon>
        <taxon>Duplodnaviria</taxon>
        <taxon>Heunggongvirae</taxon>
        <taxon>Uroviricota</taxon>
        <taxon>Caudoviricetes</taxon>
        <taxon>Pantevenvirales</taxon>
        <taxon>Kyanoviridae</taxon>
        <taxon>Bellamyvirus</taxon>
        <taxon>Bellamyvirus bellamy</taxon>
    </lineage>
</organism>
<dbReference type="KEGG" id="vg:54981418"/>
<dbReference type="Gene3D" id="3.40.50.150">
    <property type="entry name" value="Vaccinia Virus protein VP39"/>
    <property type="match status" value="1"/>
</dbReference>
<sequence>MPKKNKHNENVGSEVVRSDERIDATGEVFTPVVLCTEMILEIPESILKNDKSRFMDNSAGSGNFLLALQTELLKYHSLSHINDNMLYGVELMEDNHAEMCNKLGVSVDHPHFVCANALEYDYSFGEPVGLEMFM</sequence>
<dbReference type="GO" id="GO:0003677">
    <property type="term" value="F:DNA binding"/>
    <property type="evidence" value="ECO:0007669"/>
    <property type="project" value="InterPro"/>
</dbReference>
<keyword evidence="3" id="KW-1185">Reference proteome</keyword>
<dbReference type="Pfam" id="PF02384">
    <property type="entry name" value="N6_Mtase"/>
    <property type="match status" value="1"/>
</dbReference>
<accession>A0A222YX36</accession>
<dbReference type="SUPFAM" id="SSF53335">
    <property type="entry name" value="S-adenosyl-L-methionine-dependent methyltransferases"/>
    <property type="match status" value="1"/>
</dbReference>
<dbReference type="EMBL" id="MF351863">
    <property type="protein sequence ID" value="ASR76133.1"/>
    <property type="molecule type" value="Genomic_DNA"/>
</dbReference>